<comment type="caution">
    <text evidence="1">The sequence shown here is derived from an EMBL/GenBank/DDBJ whole genome shotgun (WGS) entry which is preliminary data.</text>
</comment>
<dbReference type="EMBL" id="BAABAT010000046">
    <property type="protein sequence ID" value="GAA4261635.1"/>
    <property type="molecule type" value="Genomic_DNA"/>
</dbReference>
<gene>
    <name evidence="1" type="ORF">GCM10022255_095000</name>
</gene>
<evidence type="ECO:0000313" key="1">
    <source>
        <dbReference type="EMBL" id="GAA4261635.1"/>
    </source>
</evidence>
<reference evidence="2" key="1">
    <citation type="journal article" date="2019" name="Int. J. Syst. Evol. Microbiol.">
        <title>The Global Catalogue of Microorganisms (GCM) 10K type strain sequencing project: providing services to taxonomists for standard genome sequencing and annotation.</title>
        <authorList>
            <consortium name="The Broad Institute Genomics Platform"/>
            <consortium name="The Broad Institute Genome Sequencing Center for Infectious Disease"/>
            <person name="Wu L."/>
            <person name="Ma J."/>
        </authorList>
    </citation>
    <scope>NUCLEOTIDE SEQUENCE [LARGE SCALE GENOMIC DNA]</scope>
    <source>
        <strain evidence="2">JCM 17441</strain>
    </source>
</reference>
<protein>
    <submittedName>
        <fullName evidence="1">Uncharacterized protein</fullName>
    </submittedName>
</protein>
<keyword evidence="2" id="KW-1185">Reference proteome</keyword>
<name>A0ABP8DQ60_9ACTN</name>
<accession>A0ABP8DQ60</accession>
<sequence>MRHRNPADGGACGSPRLIAHMPQHGGDEIDYRICVATEQHVEVVDPALRILLEPSRVRPGAPLSVSTDYEPAVAAGVDGRRQQR</sequence>
<organism evidence="1 2">
    <name type="scientific">Dactylosporangium darangshiense</name>
    <dbReference type="NCBI Taxonomy" id="579108"/>
    <lineage>
        <taxon>Bacteria</taxon>
        <taxon>Bacillati</taxon>
        <taxon>Actinomycetota</taxon>
        <taxon>Actinomycetes</taxon>
        <taxon>Micromonosporales</taxon>
        <taxon>Micromonosporaceae</taxon>
        <taxon>Dactylosporangium</taxon>
    </lineage>
</organism>
<dbReference type="Proteomes" id="UP001500620">
    <property type="component" value="Unassembled WGS sequence"/>
</dbReference>
<proteinExistence type="predicted"/>
<evidence type="ECO:0000313" key="2">
    <source>
        <dbReference type="Proteomes" id="UP001500620"/>
    </source>
</evidence>